<name>A0A9P0QSC0_9ASCO</name>
<keyword evidence="12 16" id="KW-0833">Ubl conjugation pathway</keyword>
<accession>A0A9P0QSC0</accession>
<dbReference type="PANTHER" id="PTHR12389">
    <property type="entry name" value="ZINC FINGER PROTEIN 294"/>
    <property type="match status" value="1"/>
</dbReference>
<evidence type="ECO:0000256" key="13">
    <source>
        <dbReference type="ARBA" id="ARBA00022833"/>
    </source>
</evidence>
<dbReference type="Pfam" id="PF13639">
    <property type="entry name" value="zf-RING_2"/>
    <property type="match status" value="1"/>
</dbReference>
<gene>
    <name evidence="18" type="ORF">CLIB1423_17S02938</name>
</gene>
<dbReference type="EC" id="2.3.2.27" evidence="5 16"/>
<evidence type="ECO:0000256" key="5">
    <source>
        <dbReference type="ARBA" id="ARBA00012483"/>
    </source>
</evidence>
<dbReference type="Proteomes" id="UP000837801">
    <property type="component" value="Unassembled WGS sequence"/>
</dbReference>
<evidence type="ECO:0000256" key="8">
    <source>
        <dbReference type="ARBA" id="ARBA00022679"/>
    </source>
</evidence>
<dbReference type="InterPro" id="IPR054477">
    <property type="entry name" value="LTN1_E3_ligase_6th"/>
</dbReference>
<dbReference type="GO" id="GO:0072344">
    <property type="term" value="P:rescue of stalled ribosome"/>
    <property type="evidence" value="ECO:0007669"/>
    <property type="project" value="UniProtKB-UniRule"/>
</dbReference>
<dbReference type="SMART" id="SM00744">
    <property type="entry name" value="RINGv"/>
    <property type="match status" value="1"/>
</dbReference>
<keyword evidence="8 16" id="KW-0808">Transferase</keyword>
<dbReference type="InterPro" id="IPR011016">
    <property type="entry name" value="Znf_RING-CH"/>
</dbReference>
<keyword evidence="11 15" id="KW-0863">Zinc-finger</keyword>
<dbReference type="EMBL" id="CAKXYY010000017">
    <property type="protein sequence ID" value="CAH2354607.1"/>
    <property type="molecule type" value="Genomic_DNA"/>
</dbReference>
<dbReference type="Pfam" id="PF22958">
    <property type="entry name" value="Ltn1_1st"/>
    <property type="match status" value="1"/>
</dbReference>
<dbReference type="InterPro" id="IPR054476">
    <property type="entry name" value="Ltn1_N"/>
</dbReference>
<dbReference type="FunFam" id="3.30.40.10:FF:000038">
    <property type="entry name" value="E3 ubiquitin-protein ligase listerin"/>
    <property type="match status" value="1"/>
</dbReference>
<dbReference type="SUPFAM" id="SSF57850">
    <property type="entry name" value="RING/U-box"/>
    <property type="match status" value="1"/>
</dbReference>
<comment type="caution">
    <text evidence="18">The sequence shown here is derived from an EMBL/GenBank/DDBJ whole genome shotgun (WGS) entry which is preliminary data.</text>
</comment>
<evidence type="ECO:0000256" key="3">
    <source>
        <dbReference type="ARBA" id="ARBA00004906"/>
    </source>
</evidence>
<organism evidence="18 19">
    <name type="scientific">[Candida] railenensis</name>
    <dbReference type="NCBI Taxonomy" id="45579"/>
    <lineage>
        <taxon>Eukaryota</taxon>
        <taxon>Fungi</taxon>
        <taxon>Dikarya</taxon>
        <taxon>Ascomycota</taxon>
        <taxon>Saccharomycotina</taxon>
        <taxon>Pichiomycetes</taxon>
        <taxon>Debaryomycetaceae</taxon>
        <taxon>Kurtzmaniella</taxon>
    </lineage>
</organism>
<evidence type="ECO:0000313" key="18">
    <source>
        <dbReference type="EMBL" id="CAH2354607.1"/>
    </source>
</evidence>
<dbReference type="GO" id="GO:0043023">
    <property type="term" value="F:ribosomal large subunit binding"/>
    <property type="evidence" value="ECO:0007669"/>
    <property type="project" value="TreeGrafter"/>
</dbReference>
<dbReference type="InterPro" id="IPR013083">
    <property type="entry name" value="Znf_RING/FYVE/PHD"/>
</dbReference>
<evidence type="ECO:0000256" key="1">
    <source>
        <dbReference type="ARBA" id="ARBA00000900"/>
    </source>
</evidence>
<keyword evidence="19" id="KW-1185">Reference proteome</keyword>
<dbReference type="GO" id="GO:0005829">
    <property type="term" value="C:cytosol"/>
    <property type="evidence" value="ECO:0007669"/>
    <property type="project" value="UniProtKB-SubCell"/>
</dbReference>
<keyword evidence="9 16" id="KW-0479">Metal-binding</keyword>
<comment type="catalytic activity">
    <reaction evidence="1 16">
        <text>S-ubiquitinyl-[E2 ubiquitin-conjugating enzyme]-L-cysteine + [acceptor protein]-L-lysine = [E2 ubiquitin-conjugating enzyme]-L-cysteine + N(6)-ubiquitinyl-[acceptor protein]-L-lysine.</text>
        <dbReference type="EC" id="2.3.2.27"/>
    </reaction>
</comment>
<reference evidence="18" key="1">
    <citation type="submission" date="2022-03" db="EMBL/GenBank/DDBJ databases">
        <authorList>
            <person name="Legras J.-L."/>
            <person name="Devillers H."/>
            <person name="Grondin C."/>
        </authorList>
    </citation>
    <scope>NUCLEOTIDE SEQUENCE</scope>
    <source>
        <strain evidence="18">CLIB 1423</strain>
    </source>
</reference>
<keyword evidence="13 16" id="KW-0862">Zinc</keyword>
<sequence>MFGESNGKGDLGYNGFPISLNYFTALPDPSLMQDANATIIFKSLSKKDAITKEKSLNDLLQYIDSSNKTSVDDNFLMAWLQIYPKLAIDNARNVRILSHQVEAKLLDTLGGKAFSKYLKSSIPIWLLGTFDSDNLVSTTTYKALLQSFQGDTDRVEKVWTLFNDSILNFVEIAIKLETHESLSDTRYTKEDDSVAKYDRVLNGCLTMLTKMIGIYKVNDSEEKYVDQILQIEDLIGSEQLWDRFATCLESKTLNLALFKTLLIVVKVVFSSEAITKHFSNVKSLYKLISKKFLKHIKFKSAKTSTGGVVYSGIILQFWDTLITLTKFPQVAELSGNKIKKNFWELGSSDDKSQERFMNYLKLGHCQSSPTYYNIVGQLILILSSTDSCKFLLTKPKEILQILNVYTNATLPGFREKSLICELKVFTALQEELTEKSIEVLREIIFQVIDSVPYRGRGSDTSMALSKVLANFLAQERDDSESILQPINDVFVDLALERKEDKPLYIFTSASYLDSYIHILESVPLPNVLNSLTSRVVNGLTESPELLRPTMAFTILSKTMPVSSCAEDESNFIETIPSYLESDFVEPPLILFSRLIDRCSSDTINDLFIKLTMCAESKIPFFLDLIKDTVDLNSFPEIMEYINSLSLKKGELSKEEQRIVFKYLENDSTLFDNLFSRATKSKQDGVKFLEALVKKNSSEIVDLDREVLYSICWRNVSSTAAKEILLGFDIETEFVRRSLLEDITSKGNDHSHFSSVAEFVGNGSENFTRFFPYQHILDIVGDSSSHNTDLLSIANPLEQNIYLTGEKELQVSDIAKFILVGKFLLSVSESISHDDLTICAGLISEYLSDHIFLSSIKDDVHDDLIQVQMKLSKLFAERSKTSSLEIFDIVKNGGSGLVFKINDQTTSIYFARLFKRILSNAIESSSIADFEIAFSPIEADLTKMASSSPLKLAVILLSCSKFFQLTKKFDRIRNFLLAEILGVRDESKILADGLKWLSLSINFLNVDSDGEADELLPPHRLGMIINTFSNWLDSSLSYDEAFIPIRALLSRFLAGYLSKFGDLQSTPEKLFELAVQLLEDNLSIISTEPRHLELRYFTFKLLIVVNSKRELFLELWKEHEQSISEGLLEILFSEEINAIDTVLCNQPVTLCHEILSRIFDHYPISYKITSAKLDQLYGLIKSDFIDIQRIGVKLLKEQILVSQQEFVVEYELQKSKIKDENEDDVEKYDAKLPGTLLALINTKFEDYIEFEDPSKVSRYLWSWSLIFNYFEDITYSIRNSYTDVLKKSSYIESLLDFIFQQVDVNDEKILSKLGDIDLTDNSTHFFSSESFITEMKLTLIHLYYLSLEHFGSECSMWYNSIRDRQLKLKIEKFTTKHISPLLTSQILNEVSKSIDKLGSELMTLKVNKTTNEIKSIYAIDDQTMEMVVKIPQLYPLSKVSVEGPLRLGVKENQWKAWLLASQRVISLTNGSIIEAIELFNKNVNYHFSGFEDCAICYSILHQDHSLPSKTCPVCNNKFHAACLYKWFKSSGSSTCPLCRSTFNFTRRS</sequence>
<evidence type="ECO:0000259" key="17">
    <source>
        <dbReference type="PROSITE" id="PS50089"/>
    </source>
</evidence>
<evidence type="ECO:0000313" key="19">
    <source>
        <dbReference type="Proteomes" id="UP000837801"/>
    </source>
</evidence>
<comment type="subunit">
    <text evidence="16">Component of the ribosome quality control complex (RQC).</text>
</comment>
<evidence type="ECO:0000256" key="4">
    <source>
        <dbReference type="ARBA" id="ARBA00007997"/>
    </source>
</evidence>
<comment type="function">
    <text evidence="14">E3 ubiquitin-protein ligase component of the ribosome quality control complex (RQC), a ribosome-associated complex that mediates ubiquitination and extraction of incompletely synthesized nascent chains for proteasomal degradation. Mediates ubiquitination of proteins derived from mRNAs lacking stop codons (non-stop proteins) and other translation arrest products induced by poly-lysine sequences and tandem rare codons. Ubiquitination leads to CDC48 recruitment for extraction and degradation of the incomplete translation product. May indirectly play a role in chromatin function and transcription.</text>
</comment>
<evidence type="ECO:0000256" key="2">
    <source>
        <dbReference type="ARBA" id="ARBA00004514"/>
    </source>
</evidence>
<evidence type="ECO:0000256" key="7">
    <source>
        <dbReference type="ARBA" id="ARBA00022490"/>
    </source>
</evidence>
<comment type="similarity">
    <text evidence="4 16">Belongs to the LTN1 family.</text>
</comment>
<evidence type="ECO:0000256" key="11">
    <source>
        <dbReference type="ARBA" id="ARBA00022771"/>
    </source>
</evidence>
<evidence type="ECO:0000256" key="12">
    <source>
        <dbReference type="ARBA" id="ARBA00022786"/>
    </source>
</evidence>
<evidence type="ECO:0000256" key="9">
    <source>
        <dbReference type="ARBA" id="ARBA00022723"/>
    </source>
</evidence>
<dbReference type="GO" id="GO:1990116">
    <property type="term" value="P:ribosome-associated ubiquitin-dependent protein catabolic process"/>
    <property type="evidence" value="ECO:0007669"/>
    <property type="project" value="UniProtKB-UniRule"/>
</dbReference>
<protein>
    <recommendedName>
        <fullName evidence="6 16">E3 ubiquitin-protein ligase listerin</fullName>
        <ecNumber evidence="5 16">2.3.2.27</ecNumber>
    </recommendedName>
    <alternativeName>
        <fullName evidence="16">RING-type E3 ubiquitin transferase listerin</fullName>
    </alternativeName>
</protein>
<evidence type="ECO:0000256" key="16">
    <source>
        <dbReference type="RuleBase" id="RU367090"/>
    </source>
</evidence>
<dbReference type="OrthoDB" id="6108at2759"/>
<dbReference type="PROSITE" id="PS50089">
    <property type="entry name" value="ZF_RING_2"/>
    <property type="match status" value="1"/>
</dbReference>
<comment type="subcellular location">
    <subcellularLocation>
        <location evidence="2">Cytoplasm</location>
        <location evidence="2">Cytosol</location>
    </subcellularLocation>
</comment>
<dbReference type="Pfam" id="PF22999">
    <property type="entry name" value="LTN1_E3_ligase_6th"/>
    <property type="match status" value="1"/>
</dbReference>
<dbReference type="GO" id="GO:0008270">
    <property type="term" value="F:zinc ion binding"/>
    <property type="evidence" value="ECO:0007669"/>
    <property type="project" value="UniProtKB-KW"/>
</dbReference>
<dbReference type="Gene3D" id="3.30.40.10">
    <property type="entry name" value="Zinc/RING finger domain, C3HC4 (zinc finger)"/>
    <property type="match status" value="1"/>
</dbReference>
<comment type="function">
    <text evidence="16">E3 ubiquitin-protein ligase. Component of the ribosome quality control complex (RQC), a ribosome-associated complex that mediates ubiquitination and extraction of incompletely synthesized nascent chains for proteasomal degradation.</text>
</comment>
<feature type="domain" description="RING-type" evidence="17">
    <location>
        <begin position="1492"/>
        <end position="1538"/>
    </location>
</feature>
<comment type="pathway">
    <text evidence="3 16">Protein modification; protein ubiquitination.</text>
</comment>
<keyword evidence="7" id="KW-0963">Cytoplasm</keyword>
<dbReference type="Pfam" id="PF23009">
    <property type="entry name" value="UBC_like"/>
    <property type="match status" value="1"/>
</dbReference>
<evidence type="ECO:0000256" key="15">
    <source>
        <dbReference type="PROSITE-ProRule" id="PRU00175"/>
    </source>
</evidence>
<evidence type="ECO:0000256" key="6">
    <source>
        <dbReference type="ARBA" id="ARBA00017157"/>
    </source>
</evidence>
<dbReference type="PANTHER" id="PTHR12389:SF0">
    <property type="entry name" value="E3 UBIQUITIN-PROTEIN LIGASE LISTERIN"/>
    <property type="match status" value="1"/>
</dbReference>
<dbReference type="InterPro" id="IPR039804">
    <property type="entry name" value="RING-CH-C4HC3_LTN1"/>
</dbReference>
<keyword evidence="10" id="KW-0677">Repeat</keyword>
<evidence type="ECO:0000256" key="14">
    <source>
        <dbReference type="ARBA" id="ARBA00055150"/>
    </source>
</evidence>
<dbReference type="InterPro" id="IPR001841">
    <property type="entry name" value="Znf_RING"/>
</dbReference>
<evidence type="ECO:0000256" key="10">
    <source>
        <dbReference type="ARBA" id="ARBA00022737"/>
    </source>
</evidence>
<dbReference type="GO" id="GO:1990112">
    <property type="term" value="C:RQC complex"/>
    <property type="evidence" value="ECO:0007669"/>
    <property type="project" value="UniProtKB-UniRule"/>
</dbReference>
<dbReference type="CDD" id="cd16491">
    <property type="entry name" value="RING-CH-C4HC3_LTN1"/>
    <property type="match status" value="1"/>
</dbReference>
<dbReference type="GO" id="GO:0061630">
    <property type="term" value="F:ubiquitin protein ligase activity"/>
    <property type="evidence" value="ECO:0007669"/>
    <property type="project" value="UniProtKB-UniRule"/>
</dbReference>
<dbReference type="InterPro" id="IPR039795">
    <property type="entry name" value="LTN1/Rkr1"/>
</dbReference>
<proteinExistence type="inferred from homology"/>
<dbReference type="InterPro" id="IPR054478">
    <property type="entry name" value="LTN1_UBC"/>
</dbReference>
<dbReference type="SMART" id="SM01197">
    <property type="entry name" value="FANCL_C"/>
    <property type="match status" value="1"/>
</dbReference>